<protein>
    <submittedName>
        <fullName evidence="4">XRE family transcriptional regulator</fullName>
    </submittedName>
</protein>
<evidence type="ECO:0000256" key="2">
    <source>
        <dbReference type="SAM" id="Phobius"/>
    </source>
</evidence>
<evidence type="ECO:0000259" key="3">
    <source>
        <dbReference type="PROSITE" id="PS50943"/>
    </source>
</evidence>
<dbReference type="InterPro" id="IPR010982">
    <property type="entry name" value="Lambda_DNA-bd_dom_sf"/>
</dbReference>
<keyword evidence="2" id="KW-0472">Membrane</keyword>
<gene>
    <name evidence="4" type="ORF">FC92_GL002183</name>
</gene>
<keyword evidence="2" id="KW-1133">Transmembrane helix</keyword>
<dbReference type="PANTHER" id="PTHR46558:SF4">
    <property type="entry name" value="DNA-BIDING PHAGE PROTEIN"/>
    <property type="match status" value="1"/>
</dbReference>
<reference evidence="4 5" key="1">
    <citation type="journal article" date="2015" name="Genome Announc.">
        <title>Expanding the biotechnology potential of lactobacilli through comparative genomics of 213 strains and associated genera.</title>
        <authorList>
            <person name="Sun Z."/>
            <person name="Harris H.M."/>
            <person name="McCann A."/>
            <person name="Guo C."/>
            <person name="Argimon S."/>
            <person name="Zhang W."/>
            <person name="Yang X."/>
            <person name="Jeffery I.B."/>
            <person name="Cooney J.C."/>
            <person name="Kagawa T.F."/>
            <person name="Liu W."/>
            <person name="Song Y."/>
            <person name="Salvetti E."/>
            <person name="Wrobel A."/>
            <person name="Rasinkangas P."/>
            <person name="Parkhill J."/>
            <person name="Rea M.C."/>
            <person name="O'Sullivan O."/>
            <person name="Ritari J."/>
            <person name="Douillard F.P."/>
            <person name="Paul Ross R."/>
            <person name="Yang R."/>
            <person name="Briner A.E."/>
            <person name="Felis G.E."/>
            <person name="de Vos W.M."/>
            <person name="Barrangou R."/>
            <person name="Klaenhammer T.R."/>
            <person name="Caufield P.W."/>
            <person name="Cui Y."/>
            <person name="Zhang H."/>
            <person name="O'Toole P.W."/>
        </authorList>
    </citation>
    <scope>NUCLEOTIDE SEQUENCE [LARGE SCALE GENOMIC DNA]</scope>
    <source>
        <strain evidence="4 5">DSM 19519</strain>
    </source>
</reference>
<dbReference type="RefSeq" id="WP_057870467.1">
    <property type="nucleotide sequence ID" value="NZ_AZDX01000083.1"/>
</dbReference>
<evidence type="ECO:0000256" key="1">
    <source>
        <dbReference type="ARBA" id="ARBA00023125"/>
    </source>
</evidence>
<dbReference type="InterPro" id="IPR001387">
    <property type="entry name" value="Cro/C1-type_HTH"/>
</dbReference>
<dbReference type="GO" id="GO:0003677">
    <property type="term" value="F:DNA binding"/>
    <property type="evidence" value="ECO:0007669"/>
    <property type="project" value="UniProtKB-KW"/>
</dbReference>
<feature type="transmembrane region" description="Helical" evidence="2">
    <location>
        <begin position="85"/>
        <end position="107"/>
    </location>
</feature>
<dbReference type="PANTHER" id="PTHR46558">
    <property type="entry name" value="TRACRIPTIONAL REGULATORY PROTEIN-RELATED-RELATED"/>
    <property type="match status" value="1"/>
</dbReference>
<evidence type="ECO:0000313" key="5">
    <source>
        <dbReference type="Proteomes" id="UP000051448"/>
    </source>
</evidence>
<dbReference type="GeneID" id="98309792"/>
<dbReference type="SMART" id="SM00530">
    <property type="entry name" value="HTH_XRE"/>
    <property type="match status" value="1"/>
</dbReference>
<dbReference type="CDD" id="cd00093">
    <property type="entry name" value="HTH_XRE"/>
    <property type="match status" value="1"/>
</dbReference>
<comment type="caution">
    <text evidence="4">The sequence shown here is derived from an EMBL/GenBank/DDBJ whole genome shotgun (WGS) entry which is preliminary data.</text>
</comment>
<feature type="domain" description="HTH cro/C1-type" evidence="3">
    <location>
        <begin position="7"/>
        <end position="61"/>
    </location>
</feature>
<dbReference type="STRING" id="1423759.FC92_GL002183"/>
<dbReference type="Proteomes" id="UP000051448">
    <property type="component" value="Unassembled WGS sequence"/>
</dbReference>
<name>A0A0R1M2E5_9LACO</name>
<keyword evidence="1" id="KW-0238">DNA-binding</keyword>
<dbReference type="OrthoDB" id="9805856at2"/>
<sequence>MEFHNILRNKRKEANLTQQELADQLHVTRQTLSRWENNLSYPNLDTLIQLGEILDIPLDNLLKGGENQMVTKLSNDVRNKRKYGLYLQIIFIFLILLITWLAILGYGRATQNQWIDFSNPFLKTQYGYAILPGKVPEKKQWSDVIDAGSKHSHKELISVPQKVDAFVSDDPFGSGGWLKFNTGRYNKNERWALVAHKGSYVYSIRLLSYKQIPLLMREQIGTSYLSYDSKNEPRLAKRFTWWPFN</sequence>
<organism evidence="4 5">
    <name type="scientific">Liquorilactobacillus hordei DSM 19519</name>
    <dbReference type="NCBI Taxonomy" id="1423759"/>
    <lineage>
        <taxon>Bacteria</taxon>
        <taxon>Bacillati</taxon>
        <taxon>Bacillota</taxon>
        <taxon>Bacilli</taxon>
        <taxon>Lactobacillales</taxon>
        <taxon>Lactobacillaceae</taxon>
        <taxon>Liquorilactobacillus</taxon>
    </lineage>
</organism>
<dbReference type="AlphaFoldDB" id="A0A0R1M2E5"/>
<dbReference type="Pfam" id="PF01381">
    <property type="entry name" value="HTH_3"/>
    <property type="match status" value="1"/>
</dbReference>
<dbReference type="PROSITE" id="PS50943">
    <property type="entry name" value="HTH_CROC1"/>
    <property type="match status" value="1"/>
</dbReference>
<dbReference type="SUPFAM" id="SSF47413">
    <property type="entry name" value="lambda repressor-like DNA-binding domains"/>
    <property type="match status" value="1"/>
</dbReference>
<proteinExistence type="predicted"/>
<dbReference type="Gene3D" id="1.10.260.40">
    <property type="entry name" value="lambda repressor-like DNA-binding domains"/>
    <property type="match status" value="1"/>
</dbReference>
<keyword evidence="2" id="KW-0812">Transmembrane</keyword>
<dbReference type="PATRIC" id="fig|1423759.3.peg.2284"/>
<dbReference type="EMBL" id="AZDX01000083">
    <property type="protein sequence ID" value="KRL02237.1"/>
    <property type="molecule type" value="Genomic_DNA"/>
</dbReference>
<evidence type="ECO:0000313" key="4">
    <source>
        <dbReference type="EMBL" id="KRL02237.1"/>
    </source>
</evidence>
<keyword evidence="5" id="KW-1185">Reference proteome</keyword>
<accession>A0A0R1M2E5</accession>